<evidence type="ECO:0000313" key="7">
    <source>
        <dbReference type="Proteomes" id="UP000245216"/>
    </source>
</evidence>
<dbReference type="SMART" id="SM00382">
    <property type="entry name" value="AAA"/>
    <property type="match status" value="1"/>
</dbReference>
<reference evidence="6 7" key="1">
    <citation type="submission" date="2018-05" db="EMBL/GenBank/DDBJ databases">
        <title>Genome Sequence of an Efficient Indole-Degrading Bacterium, Alcaligenes sp.YBY.</title>
        <authorList>
            <person name="Yang B."/>
        </authorList>
    </citation>
    <scope>NUCLEOTIDE SEQUENCE [LARGE SCALE GENOMIC DNA]</scope>
    <source>
        <strain evidence="6 7">YBY</strain>
    </source>
</reference>
<dbReference type="InterPro" id="IPR002078">
    <property type="entry name" value="Sigma_54_int"/>
</dbReference>
<accession>A0A2U2BMV5</accession>
<dbReference type="PANTHER" id="PTHR32071">
    <property type="entry name" value="TRANSCRIPTIONAL REGULATORY PROTEIN"/>
    <property type="match status" value="1"/>
</dbReference>
<dbReference type="InterPro" id="IPR002197">
    <property type="entry name" value="HTH_Fis"/>
</dbReference>
<dbReference type="InterPro" id="IPR009057">
    <property type="entry name" value="Homeodomain-like_sf"/>
</dbReference>
<keyword evidence="4" id="KW-0804">Transcription</keyword>
<dbReference type="Pfam" id="PF00158">
    <property type="entry name" value="Sigma54_activat"/>
    <property type="match status" value="1"/>
</dbReference>
<dbReference type="Gene3D" id="1.10.8.60">
    <property type="match status" value="1"/>
</dbReference>
<organism evidence="6 7">
    <name type="scientific">Alcaligenes faecalis</name>
    <dbReference type="NCBI Taxonomy" id="511"/>
    <lineage>
        <taxon>Bacteria</taxon>
        <taxon>Pseudomonadati</taxon>
        <taxon>Pseudomonadota</taxon>
        <taxon>Betaproteobacteria</taxon>
        <taxon>Burkholderiales</taxon>
        <taxon>Alcaligenaceae</taxon>
        <taxon>Alcaligenes</taxon>
    </lineage>
</organism>
<protein>
    <submittedName>
        <fullName evidence="6">Sigma-54-dependent Fis family transcriptional regulator</fullName>
    </submittedName>
</protein>
<feature type="domain" description="Sigma-54 factor interaction" evidence="5">
    <location>
        <begin position="139"/>
        <end position="366"/>
    </location>
</feature>
<keyword evidence="1" id="KW-0547">Nucleotide-binding</keyword>
<dbReference type="Gene3D" id="1.10.10.60">
    <property type="entry name" value="Homeodomain-like"/>
    <property type="match status" value="1"/>
</dbReference>
<dbReference type="InterPro" id="IPR025662">
    <property type="entry name" value="Sigma_54_int_dom_ATP-bd_1"/>
</dbReference>
<dbReference type="InterPro" id="IPR003593">
    <property type="entry name" value="AAA+_ATPase"/>
</dbReference>
<reference evidence="6 7" key="2">
    <citation type="submission" date="2018-05" db="EMBL/GenBank/DDBJ databases">
        <authorList>
            <person name="Lanie J.A."/>
            <person name="Ng W.-L."/>
            <person name="Kazmierczak K.M."/>
            <person name="Andrzejewski T.M."/>
            <person name="Davidsen T.M."/>
            <person name="Wayne K.J."/>
            <person name="Tettelin H."/>
            <person name="Glass J.I."/>
            <person name="Rusch D."/>
            <person name="Podicherti R."/>
            <person name="Tsui H.-C.T."/>
            <person name="Winkler M.E."/>
        </authorList>
    </citation>
    <scope>NUCLEOTIDE SEQUENCE [LARGE SCALE GENOMIC DNA]</scope>
    <source>
        <strain evidence="6 7">YBY</strain>
    </source>
</reference>
<dbReference type="GO" id="GO:0043565">
    <property type="term" value="F:sequence-specific DNA binding"/>
    <property type="evidence" value="ECO:0007669"/>
    <property type="project" value="InterPro"/>
</dbReference>
<gene>
    <name evidence="6" type="ORF">DF183_01030</name>
</gene>
<dbReference type="Proteomes" id="UP000245216">
    <property type="component" value="Unassembled WGS sequence"/>
</dbReference>
<dbReference type="Pfam" id="PF25601">
    <property type="entry name" value="AAA_lid_14"/>
    <property type="match status" value="1"/>
</dbReference>
<evidence type="ECO:0000256" key="4">
    <source>
        <dbReference type="ARBA" id="ARBA00023163"/>
    </source>
</evidence>
<dbReference type="FunFam" id="3.40.50.300:FF:000006">
    <property type="entry name" value="DNA-binding transcriptional regulator NtrC"/>
    <property type="match status" value="1"/>
</dbReference>
<dbReference type="CDD" id="cd00009">
    <property type="entry name" value="AAA"/>
    <property type="match status" value="1"/>
</dbReference>
<dbReference type="AlphaFoldDB" id="A0A2U2BMV5"/>
<dbReference type="SUPFAM" id="SSF52540">
    <property type="entry name" value="P-loop containing nucleoside triphosphate hydrolases"/>
    <property type="match status" value="1"/>
</dbReference>
<dbReference type="InterPro" id="IPR058031">
    <property type="entry name" value="AAA_lid_NorR"/>
</dbReference>
<name>A0A2U2BMV5_ALCFA</name>
<dbReference type="GO" id="GO:0006355">
    <property type="term" value="P:regulation of DNA-templated transcription"/>
    <property type="evidence" value="ECO:0007669"/>
    <property type="project" value="InterPro"/>
</dbReference>
<keyword evidence="3" id="KW-0805">Transcription regulation</keyword>
<dbReference type="PANTHER" id="PTHR32071:SF122">
    <property type="entry name" value="SIGMA FACTOR"/>
    <property type="match status" value="1"/>
</dbReference>
<dbReference type="STRING" id="511.UZ73_03850"/>
<evidence type="ECO:0000259" key="5">
    <source>
        <dbReference type="PROSITE" id="PS50045"/>
    </source>
</evidence>
<dbReference type="Pfam" id="PF02954">
    <property type="entry name" value="HTH_8"/>
    <property type="match status" value="1"/>
</dbReference>
<evidence type="ECO:0000256" key="3">
    <source>
        <dbReference type="ARBA" id="ARBA00023015"/>
    </source>
</evidence>
<dbReference type="PROSITE" id="PS00675">
    <property type="entry name" value="SIGMA54_INTERACT_1"/>
    <property type="match status" value="1"/>
</dbReference>
<sequence length="467" mass="51783">MSVSFMGNEPVLYVWEGSSDLVTRAERAMEPSSVAVMRVEPSLVLDAERHPTRHAVALVSVSVMAQGRFEQHQWLVEHAIPVIWVASEDRGYDPRFYPSAYSYTLPLSFSQAELRTLVAKLAGLTAQVEREGQGGPQPLVAVSPVMRALIAEADMYADSGASVLIHGETGVGKERIAQLLHERSSRAQGPFVPVNCGAVPEGLFEAHFFGHAKGAFTGAIGAHKGYFEQADQGTLFLDEIGDLPLHQQVKLLRVLEQRSVTRLGSTQQIPVDFRMVAATNKNLLGLVQQGQFRADLYYRLAVVELLIPNLEQRGSQEKIAIFCALLEQALECDVEDIPQWVLDAVGSMRFNGNVRELANLVERVAVMSKQFGAWESVQLRQVLERFNAPVMAPALALPDDAPILERPEPVISLSAQEQEERARIITVLDTQNWRRQDTAAVLGISRKVLWEKMRKFNIKAQDATSRV</sequence>
<dbReference type="GO" id="GO:0005524">
    <property type="term" value="F:ATP binding"/>
    <property type="evidence" value="ECO:0007669"/>
    <property type="project" value="UniProtKB-KW"/>
</dbReference>
<evidence type="ECO:0000256" key="2">
    <source>
        <dbReference type="ARBA" id="ARBA00022840"/>
    </source>
</evidence>
<comment type="caution">
    <text evidence="6">The sequence shown here is derived from an EMBL/GenBank/DDBJ whole genome shotgun (WGS) entry which is preliminary data.</text>
</comment>
<dbReference type="PROSITE" id="PS50045">
    <property type="entry name" value="SIGMA54_INTERACT_4"/>
    <property type="match status" value="1"/>
</dbReference>
<dbReference type="Gene3D" id="3.40.50.300">
    <property type="entry name" value="P-loop containing nucleotide triphosphate hydrolases"/>
    <property type="match status" value="1"/>
</dbReference>
<evidence type="ECO:0000256" key="1">
    <source>
        <dbReference type="ARBA" id="ARBA00022741"/>
    </source>
</evidence>
<evidence type="ECO:0000313" key="6">
    <source>
        <dbReference type="EMBL" id="PWE15350.1"/>
    </source>
</evidence>
<proteinExistence type="predicted"/>
<dbReference type="EMBL" id="QEXO01000001">
    <property type="protein sequence ID" value="PWE15350.1"/>
    <property type="molecule type" value="Genomic_DNA"/>
</dbReference>
<keyword evidence="2" id="KW-0067">ATP-binding</keyword>
<dbReference type="RefSeq" id="WP_086061654.1">
    <property type="nucleotide sequence ID" value="NZ_CAXOJJ010000018.1"/>
</dbReference>
<dbReference type="InterPro" id="IPR027417">
    <property type="entry name" value="P-loop_NTPase"/>
</dbReference>
<dbReference type="SUPFAM" id="SSF46689">
    <property type="entry name" value="Homeodomain-like"/>
    <property type="match status" value="1"/>
</dbReference>